<accession>B8HII9</accession>
<evidence type="ECO:0000313" key="2">
    <source>
        <dbReference type="Proteomes" id="UP000002505"/>
    </source>
</evidence>
<dbReference type="OrthoDB" id="10002880at2"/>
<organism evidence="1 2">
    <name type="scientific">Pseudarthrobacter chlorophenolicus (strain ATCC 700700 / DSM 12829 / CIP 107037 / JCM 12360 / KCTC 9906 / NCIMB 13794 / A6)</name>
    <name type="common">Arthrobacter chlorophenolicus</name>
    <dbReference type="NCBI Taxonomy" id="452863"/>
    <lineage>
        <taxon>Bacteria</taxon>
        <taxon>Bacillati</taxon>
        <taxon>Actinomycetota</taxon>
        <taxon>Actinomycetes</taxon>
        <taxon>Micrococcales</taxon>
        <taxon>Micrococcaceae</taxon>
        <taxon>Pseudarthrobacter</taxon>
    </lineage>
</organism>
<evidence type="ECO:0000313" key="1">
    <source>
        <dbReference type="EMBL" id="ACL42236.1"/>
    </source>
</evidence>
<dbReference type="KEGG" id="ach:Achl_4285"/>
<dbReference type="AlphaFoldDB" id="B8HII9"/>
<keyword evidence="2" id="KW-1185">Reference proteome</keyword>
<geneLocation type="plasmid" evidence="1 2">
    <name>pACHL01</name>
</geneLocation>
<keyword evidence="1" id="KW-0614">Plasmid</keyword>
<proteinExistence type="predicted"/>
<dbReference type="HOGENOM" id="CLU_173033_0_0_11"/>
<protein>
    <submittedName>
        <fullName evidence="1">Uncharacterized protein</fullName>
    </submittedName>
</protein>
<gene>
    <name evidence="1" type="ordered locus">Achl_4285</name>
</gene>
<name>B8HII9_PSECP</name>
<dbReference type="EMBL" id="CP001342">
    <property type="protein sequence ID" value="ACL42236.1"/>
    <property type="molecule type" value="Genomic_DNA"/>
</dbReference>
<reference evidence="1" key="1">
    <citation type="submission" date="2009-01" db="EMBL/GenBank/DDBJ databases">
        <title>Complete sequence of plasmid1 of Arthrobacter chlorophenolicus A6.</title>
        <authorList>
            <consortium name="US DOE Joint Genome Institute"/>
            <person name="Lucas S."/>
            <person name="Copeland A."/>
            <person name="Lapidus A."/>
            <person name="Glavina del Rio T."/>
            <person name="Tice H."/>
            <person name="Bruce D."/>
            <person name="Goodwin L."/>
            <person name="Pitluck S."/>
            <person name="Goltsman E."/>
            <person name="Clum A."/>
            <person name="Larimer F."/>
            <person name="Land M."/>
            <person name="Hauser L."/>
            <person name="Kyrpides N."/>
            <person name="Mikhailova N."/>
            <person name="Jansson J."/>
            <person name="Richardson P."/>
        </authorList>
    </citation>
    <scope>NUCLEOTIDE SEQUENCE [LARGE SCALE GENOMIC DNA]</scope>
    <source>
        <strain evidence="1">A6</strain>
        <plasmid evidence="1">pACHL01</plasmid>
    </source>
</reference>
<sequence length="110" mass="12116">MSVKSTISITEGRGAMTLEHTELSSLVSAADLAELDSLAAAVSDGMDRIKELHPAYSWKWTDEIVCRGCGDSLEIPVLRSTTPVADRVFADHQQFHLQYMLNDNDQYGGE</sequence>
<dbReference type="Proteomes" id="UP000002505">
    <property type="component" value="Plasmid pACHL01"/>
</dbReference>